<organism evidence="1 2">
    <name type="scientific">Algoriphagus hitonicola</name>
    <dbReference type="NCBI Taxonomy" id="435880"/>
    <lineage>
        <taxon>Bacteria</taxon>
        <taxon>Pseudomonadati</taxon>
        <taxon>Bacteroidota</taxon>
        <taxon>Cytophagia</taxon>
        <taxon>Cytophagales</taxon>
        <taxon>Cyclobacteriaceae</taxon>
        <taxon>Algoriphagus</taxon>
    </lineage>
</organism>
<evidence type="ECO:0000313" key="2">
    <source>
        <dbReference type="Proteomes" id="UP000199642"/>
    </source>
</evidence>
<protein>
    <recommendedName>
        <fullName evidence="3">Viral A-type inclusion protein</fullName>
    </recommendedName>
</protein>
<dbReference type="Proteomes" id="UP000199642">
    <property type="component" value="Unassembled WGS sequence"/>
</dbReference>
<proteinExistence type="predicted"/>
<gene>
    <name evidence="1" type="ORF">SAMN04487988_11543</name>
</gene>
<dbReference type="AlphaFoldDB" id="A0A1I2X127"/>
<dbReference type="OrthoDB" id="1436925at2"/>
<dbReference type="STRING" id="435880.SAMN04487988_11543"/>
<accession>A0A1I2X127</accession>
<dbReference type="EMBL" id="FOPC01000015">
    <property type="protein sequence ID" value="SFH06737.1"/>
    <property type="molecule type" value="Genomic_DNA"/>
</dbReference>
<keyword evidence="2" id="KW-1185">Reference proteome</keyword>
<name>A0A1I2X127_9BACT</name>
<sequence length="141" mass="16272">MKRITSLLILITLTFFVGCKPSLEETNAELREEVIAVHDEVMPLMGKLKSFEKQANDKINDLEQSESVDSVSVEELKALYYDLNQAYEGMFVWMRQYEIEDGEKSPEEIEAYLKEQMESVSKVNDDIKAALEKAEKHFSNQ</sequence>
<evidence type="ECO:0000313" key="1">
    <source>
        <dbReference type="EMBL" id="SFH06737.1"/>
    </source>
</evidence>
<evidence type="ECO:0008006" key="3">
    <source>
        <dbReference type="Google" id="ProtNLM"/>
    </source>
</evidence>
<dbReference type="PROSITE" id="PS51257">
    <property type="entry name" value="PROKAR_LIPOPROTEIN"/>
    <property type="match status" value="1"/>
</dbReference>
<dbReference type="RefSeq" id="WP_143189565.1">
    <property type="nucleotide sequence ID" value="NZ_FOPC01000015.1"/>
</dbReference>
<reference evidence="2" key="1">
    <citation type="submission" date="2016-10" db="EMBL/GenBank/DDBJ databases">
        <authorList>
            <person name="Varghese N."/>
            <person name="Submissions S."/>
        </authorList>
    </citation>
    <scope>NUCLEOTIDE SEQUENCE [LARGE SCALE GENOMIC DNA]</scope>
    <source>
        <strain evidence="2">DSM 19315</strain>
    </source>
</reference>